<evidence type="ECO:0008006" key="3">
    <source>
        <dbReference type="Google" id="ProtNLM"/>
    </source>
</evidence>
<evidence type="ECO:0000256" key="1">
    <source>
        <dbReference type="SAM" id="MobiDB-lite"/>
    </source>
</evidence>
<gene>
    <name evidence="2" type="ORF">ABEG17_17740</name>
</gene>
<protein>
    <recommendedName>
        <fullName evidence="3">BatC protein</fullName>
    </recommendedName>
</protein>
<dbReference type="EMBL" id="CP157483">
    <property type="protein sequence ID" value="XBO43382.1"/>
    <property type="molecule type" value="Genomic_DNA"/>
</dbReference>
<accession>A0AAU7JSK1</accession>
<reference evidence="2" key="1">
    <citation type="submission" date="2024-05" db="EMBL/GenBank/DDBJ databases">
        <authorList>
            <person name="Kim S."/>
            <person name="Heo J."/>
            <person name="Choi H."/>
            <person name="Choi Y."/>
            <person name="Kwon S.-W."/>
            <person name="Kim Y."/>
        </authorList>
    </citation>
    <scope>NUCLEOTIDE SEQUENCE</scope>
    <source>
        <strain evidence="2">KACC 23699</strain>
    </source>
</reference>
<name>A0AAU7JSK1_9MICO</name>
<feature type="region of interest" description="Disordered" evidence="1">
    <location>
        <begin position="1"/>
        <end position="59"/>
    </location>
</feature>
<organism evidence="2">
    <name type="scientific">Pedococcus sp. KACC 23699</name>
    <dbReference type="NCBI Taxonomy" id="3149228"/>
    <lineage>
        <taxon>Bacteria</taxon>
        <taxon>Bacillati</taxon>
        <taxon>Actinomycetota</taxon>
        <taxon>Actinomycetes</taxon>
        <taxon>Micrococcales</taxon>
        <taxon>Intrasporangiaceae</taxon>
        <taxon>Pedococcus</taxon>
    </lineage>
</organism>
<evidence type="ECO:0000313" key="2">
    <source>
        <dbReference type="EMBL" id="XBO43382.1"/>
    </source>
</evidence>
<sequence length="59" mass="5527">MRNKVTHALDEGRGAGDGPGLGEDAVDDGSGAGAVDEGSGDGPEGDGSGDGVSDGVVMP</sequence>
<dbReference type="RefSeq" id="WP_406830818.1">
    <property type="nucleotide sequence ID" value="NZ_CP157483.1"/>
</dbReference>
<dbReference type="AlphaFoldDB" id="A0AAU7JSK1"/>
<proteinExistence type="predicted"/>
<feature type="compositionally biased region" description="Gly residues" evidence="1">
    <location>
        <begin position="40"/>
        <end position="52"/>
    </location>
</feature>